<dbReference type="PROSITE" id="PS51257">
    <property type="entry name" value="PROKAR_LIPOPROTEIN"/>
    <property type="match status" value="1"/>
</dbReference>
<dbReference type="EMBL" id="QREI01000009">
    <property type="protein sequence ID" value="REE08125.1"/>
    <property type="molecule type" value="Genomic_DNA"/>
</dbReference>
<dbReference type="AlphaFoldDB" id="A0A3D9LLK4"/>
<keyword evidence="1" id="KW-0732">Signal</keyword>
<dbReference type="OrthoDB" id="1341662at2"/>
<comment type="caution">
    <text evidence="2">The sequence shown here is derived from an EMBL/GenBank/DDBJ whole genome shotgun (WGS) entry which is preliminary data.</text>
</comment>
<feature type="chain" id="PRO_5017758336" description="Calx-beta domain-containing protein" evidence="1">
    <location>
        <begin position="22"/>
        <end position="282"/>
    </location>
</feature>
<dbReference type="RefSeq" id="WP_115812402.1">
    <property type="nucleotide sequence ID" value="NZ_QREI01000009.1"/>
</dbReference>
<feature type="signal peptide" evidence="1">
    <location>
        <begin position="1"/>
        <end position="21"/>
    </location>
</feature>
<evidence type="ECO:0008006" key="4">
    <source>
        <dbReference type="Google" id="ProtNLM"/>
    </source>
</evidence>
<sequence length="282" mass="30179">MKNIFKLTFVLLLAIVTVSCDETVEEVIYNGNINENNTFITFEKSVYNLPVTIDDTSSINLILNSSTVSSVDRTYDIVLNADPEITTANDLTYSLPTSVTIPANSYQGTLTIVGTDNNLVDATSKRIVFNINGLSDSENADFEEITVNIFEVCPVPSTFLVGDYIIGDDGSGNFPAGETVSISVGDSETERTFNTIHLPGSTVEAEVEVVLGLACNVLNFAQDVDINVACAGGDSYILVTAGAANNSTYSLDNEDVITVNYLQDPLLSCGASSIQSFTLTKI</sequence>
<gene>
    <name evidence="2" type="ORF">DFQ09_109191</name>
</gene>
<protein>
    <recommendedName>
        <fullName evidence="4">Calx-beta domain-containing protein</fullName>
    </recommendedName>
</protein>
<reference evidence="2 3" key="1">
    <citation type="submission" date="2018-07" db="EMBL/GenBank/DDBJ databases">
        <title>Genomic Encyclopedia of Type Strains, Phase III (KMG-III): the genomes of soil and plant-associated and newly described type strains.</title>
        <authorList>
            <person name="Whitman W."/>
        </authorList>
    </citation>
    <scope>NUCLEOTIDE SEQUENCE [LARGE SCALE GENOMIC DNA]</scope>
    <source>
        <strain evidence="2 3">CECT 7948</strain>
    </source>
</reference>
<evidence type="ECO:0000256" key="1">
    <source>
        <dbReference type="SAM" id="SignalP"/>
    </source>
</evidence>
<evidence type="ECO:0000313" key="3">
    <source>
        <dbReference type="Proteomes" id="UP000256919"/>
    </source>
</evidence>
<keyword evidence="3" id="KW-1185">Reference proteome</keyword>
<dbReference type="Proteomes" id="UP000256919">
    <property type="component" value="Unassembled WGS sequence"/>
</dbReference>
<name>A0A3D9LLK4_9FLAO</name>
<accession>A0A3D9LLK4</accession>
<evidence type="ECO:0000313" key="2">
    <source>
        <dbReference type="EMBL" id="REE08125.1"/>
    </source>
</evidence>
<organism evidence="2 3">
    <name type="scientific">Winogradskyella pacifica</name>
    <dbReference type="NCBI Taxonomy" id="664642"/>
    <lineage>
        <taxon>Bacteria</taxon>
        <taxon>Pseudomonadati</taxon>
        <taxon>Bacteroidota</taxon>
        <taxon>Flavobacteriia</taxon>
        <taxon>Flavobacteriales</taxon>
        <taxon>Flavobacteriaceae</taxon>
        <taxon>Winogradskyella</taxon>
    </lineage>
</organism>
<proteinExistence type="predicted"/>